<keyword evidence="2" id="KW-1133">Transmembrane helix</keyword>
<dbReference type="InterPro" id="IPR052954">
    <property type="entry name" value="GPCR-Ligand_Int"/>
</dbReference>
<dbReference type="WBParaSite" id="Minc3s00869g18280">
    <property type="protein sequence ID" value="Minc3s00869g18280"/>
    <property type="gene ID" value="Minc3s00869g18280"/>
</dbReference>
<organism evidence="3 4">
    <name type="scientific">Meloidogyne incognita</name>
    <name type="common">Southern root-knot nematode worm</name>
    <name type="synonym">Oxyuris incognita</name>
    <dbReference type="NCBI Taxonomy" id="6306"/>
    <lineage>
        <taxon>Eukaryota</taxon>
        <taxon>Metazoa</taxon>
        <taxon>Ecdysozoa</taxon>
        <taxon>Nematoda</taxon>
        <taxon>Chromadorea</taxon>
        <taxon>Rhabditida</taxon>
        <taxon>Tylenchina</taxon>
        <taxon>Tylenchomorpha</taxon>
        <taxon>Tylenchoidea</taxon>
        <taxon>Meloidogynidae</taxon>
        <taxon>Meloidogyninae</taxon>
        <taxon>Meloidogyne</taxon>
        <taxon>Meloidogyne incognita group</taxon>
    </lineage>
</organism>
<feature type="transmembrane region" description="Helical" evidence="2">
    <location>
        <begin position="264"/>
        <end position="283"/>
    </location>
</feature>
<evidence type="ECO:0000256" key="2">
    <source>
        <dbReference type="SAM" id="Phobius"/>
    </source>
</evidence>
<name>A0A914LTB2_MELIC</name>
<dbReference type="Proteomes" id="UP000887563">
    <property type="component" value="Unplaced"/>
</dbReference>
<feature type="transmembrane region" description="Helical" evidence="2">
    <location>
        <begin position="109"/>
        <end position="129"/>
    </location>
</feature>
<dbReference type="AlphaFoldDB" id="A0A914LTB2"/>
<feature type="region of interest" description="Disordered" evidence="1">
    <location>
        <begin position="1"/>
        <end position="54"/>
    </location>
</feature>
<keyword evidence="2" id="KW-0812">Transmembrane</keyword>
<feature type="compositionally biased region" description="Polar residues" evidence="1">
    <location>
        <begin position="44"/>
        <end position="54"/>
    </location>
</feature>
<feature type="transmembrane region" description="Helical" evidence="2">
    <location>
        <begin position="180"/>
        <end position="204"/>
    </location>
</feature>
<feature type="transmembrane region" description="Helical" evidence="2">
    <location>
        <begin position="319"/>
        <end position="343"/>
    </location>
</feature>
<sequence>MKLIEELNTPNCTYRYGESEQPEVSEIGTGSKVGTRKSEEKSAGNRNSDPPLVLSNSKGDLNDNLIKLISLWLDGPITIIAALLAFVGCHFAVRFLARAGLNRDLTAALYTLCICDSFLISMVVVYHSLEACSILLLGTNVMWDEQSSVLITHGIVSAATTSSRHLTPKGVPTSEGLMDYYLLFQTLLVVFITFRRFLVVWWPLKYARIREPKRNDQLQKSFSSMEEACTENSGIFKSGGLARSFSKRFLSTSTTYKKPNIRKILHPFIFPICVLLFAFLINFSVFFEFELVPCFAFAHDTFSMQLFPTELRQSKTYYMLRTTIAMVTQTVGPILLITFLTAITEYKVAVSLKARRILFEAQNRSRSVVALEELKEKVSRTVSIFIAIKFLILRWVCKSHYKINSRLNCLL</sequence>
<evidence type="ECO:0000256" key="1">
    <source>
        <dbReference type="SAM" id="MobiDB-lite"/>
    </source>
</evidence>
<dbReference type="PANTHER" id="PTHR46641">
    <property type="entry name" value="FMRFAMIDE RECEPTOR-RELATED"/>
    <property type="match status" value="1"/>
</dbReference>
<feature type="transmembrane region" description="Helical" evidence="2">
    <location>
        <begin position="77"/>
        <end position="97"/>
    </location>
</feature>
<accession>A0A914LTB2</accession>
<evidence type="ECO:0000313" key="3">
    <source>
        <dbReference type="Proteomes" id="UP000887563"/>
    </source>
</evidence>
<keyword evidence="2" id="KW-0472">Membrane</keyword>
<dbReference type="PANTHER" id="PTHR46641:SF5">
    <property type="entry name" value="NEUROPEPTIDE RECEPTOR FAMILY"/>
    <property type="match status" value="1"/>
</dbReference>
<keyword evidence="3" id="KW-1185">Reference proteome</keyword>
<evidence type="ECO:0000313" key="4">
    <source>
        <dbReference type="WBParaSite" id="Minc3s00869g18280"/>
    </source>
</evidence>
<reference evidence="4" key="1">
    <citation type="submission" date="2022-11" db="UniProtKB">
        <authorList>
            <consortium name="WormBaseParasite"/>
        </authorList>
    </citation>
    <scope>IDENTIFICATION</scope>
</reference>
<protein>
    <submittedName>
        <fullName evidence="4">G protein-coupled receptor</fullName>
    </submittedName>
</protein>
<proteinExistence type="predicted"/>